<dbReference type="InterPro" id="IPR030390">
    <property type="entry name" value="MeTrfase_TrmA_AS"/>
</dbReference>
<evidence type="ECO:0000256" key="6">
    <source>
        <dbReference type="PROSITE-ProRule" id="PRU01024"/>
    </source>
</evidence>
<evidence type="ECO:0000256" key="7">
    <source>
        <dbReference type="PROSITE-ProRule" id="PRU10015"/>
    </source>
</evidence>
<dbReference type="PROSITE" id="PS51687">
    <property type="entry name" value="SAM_MT_RNA_M5U"/>
    <property type="match status" value="1"/>
</dbReference>
<keyword evidence="5" id="KW-0411">Iron-sulfur</keyword>
<proteinExistence type="inferred from homology"/>
<dbReference type="InterPro" id="IPR030391">
    <property type="entry name" value="MeTrfase_TrmA_CS"/>
</dbReference>
<dbReference type="EMBL" id="AAOE01000004">
    <property type="protein sequence ID" value="EAR10339.1"/>
    <property type="molecule type" value="Genomic_DNA"/>
</dbReference>
<sequence>MRRFQSKPKSRIPSTVELTIERLSHDGRGIGHVDGRVVMVDNALPGEVIEAGIDQGNTRLWQGHVRRYLSVSEQRQEPVCHLYGQCGGCQLQHLSATDQLALKQQAVQDHFHRNRLPAIGFTDPLVSAPVGYRHRARFHLSKSGTLGFHGARGRQVIPVEQCPVITTELQALLDRVRREAPLKGLQQLELTVDDAGKAGARAVKASDSARQAFEQWQNAQDWLTEELTYQAGTQVVTARPGDFTQVNREINQQMLKQIRQWLQPREDDRLLDLFCGNGNISLAMLDEVAAILGLESSGPAIEAAKAAVKHHPKAQFLEADLFTSCLQVRPQVAEFAPTIAVLDPPRAGAEQVVQWLSELPSLTRLVYVSCDPATLARDLAQLTADHWHLRKAGLIDMFPQTRHIETMVLLKKNK</sequence>
<dbReference type="Proteomes" id="UP000005953">
    <property type="component" value="Unassembled WGS sequence"/>
</dbReference>
<reference evidence="9 10" key="1">
    <citation type="submission" date="2006-02" db="EMBL/GenBank/DDBJ databases">
        <authorList>
            <person name="Pinhassi J."/>
            <person name="Pedros-Alio C."/>
            <person name="Ferriera S."/>
            <person name="Johnson J."/>
            <person name="Kravitz S."/>
            <person name="Halpern A."/>
            <person name="Remington K."/>
            <person name="Beeson K."/>
            <person name="Tran B."/>
            <person name="Rogers Y.-H."/>
            <person name="Friedman R."/>
            <person name="Venter J.C."/>
        </authorList>
    </citation>
    <scope>NUCLEOTIDE SEQUENCE [LARGE SCALE GENOMIC DNA]</scope>
    <source>
        <strain evidence="9 10">MED297</strain>
    </source>
</reference>
<dbReference type="InterPro" id="IPR012340">
    <property type="entry name" value="NA-bd_OB-fold"/>
</dbReference>
<dbReference type="PANTHER" id="PTHR11061:SF49">
    <property type="entry name" value="23S RRNA (URACIL(1939)-C(5))-METHYLTRANSFERASE RLMD"/>
    <property type="match status" value="1"/>
</dbReference>
<dbReference type="Pfam" id="PF01938">
    <property type="entry name" value="TRAM"/>
    <property type="match status" value="1"/>
</dbReference>
<dbReference type="Gene3D" id="2.40.50.140">
    <property type="entry name" value="Nucleic acid-binding proteins"/>
    <property type="match status" value="1"/>
</dbReference>
<organism evidence="9 10">
    <name type="scientific">Reinekea blandensis MED297</name>
    <dbReference type="NCBI Taxonomy" id="314283"/>
    <lineage>
        <taxon>Bacteria</taxon>
        <taxon>Pseudomonadati</taxon>
        <taxon>Pseudomonadota</taxon>
        <taxon>Gammaproteobacteria</taxon>
        <taxon>Oceanospirillales</taxon>
        <taxon>Saccharospirillaceae</taxon>
        <taxon>Reinekea</taxon>
    </lineage>
</organism>
<dbReference type="RefSeq" id="WP_008046533.1">
    <property type="nucleotide sequence ID" value="NZ_CH724153.1"/>
</dbReference>
<dbReference type="AlphaFoldDB" id="A4BBK4"/>
<dbReference type="SUPFAM" id="SSF53335">
    <property type="entry name" value="S-adenosyl-L-methionine-dependent methyltransferases"/>
    <property type="match status" value="1"/>
</dbReference>
<feature type="domain" description="TRAM" evidence="8">
    <location>
        <begin position="9"/>
        <end position="67"/>
    </location>
</feature>
<evidence type="ECO:0000256" key="3">
    <source>
        <dbReference type="ARBA" id="ARBA00022679"/>
    </source>
</evidence>
<keyword evidence="1" id="KW-0408">Iron</keyword>
<evidence type="ECO:0000256" key="5">
    <source>
        <dbReference type="ARBA" id="ARBA00023014"/>
    </source>
</evidence>
<keyword evidence="3 6" id="KW-0808">Transferase</keyword>
<evidence type="ECO:0000313" key="9">
    <source>
        <dbReference type="EMBL" id="EAR10339.1"/>
    </source>
</evidence>
<dbReference type="SUPFAM" id="SSF50249">
    <property type="entry name" value="Nucleic acid-binding proteins"/>
    <property type="match status" value="1"/>
</dbReference>
<dbReference type="PROSITE" id="PS01230">
    <property type="entry name" value="TRMA_1"/>
    <property type="match status" value="1"/>
</dbReference>
<keyword evidence="1" id="KW-0479">Metal-binding</keyword>
<protein>
    <submittedName>
        <fullName evidence="9">23S rRNA (Uracil-5-)-methyltransferase</fullName>
    </submittedName>
</protein>
<evidence type="ECO:0000259" key="8">
    <source>
        <dbReference type="PROSITE" id="PS50926"/>
    </source>
</evidence>
<dbReference type="InterPro" id="IPR029063">
    <property type="entry name" value="SAM-dependent_MTases_sf"/>
</dbReference>
<dbReference type="InterPro" id="IPR010280">
    <property type="entry name" value="U5_MeTrfase_fam"/>
</dbReference>
<feature type="binding site" evidence="6">
    <location>
        <position position="343"/>
    </location>
    <ligand>
        <name>S-adenosyl-L-methionine</name>
        <dbReference type="ChEBI" id="CHEBI:59789"/>
    </ligand>
</feature>
<evidence type="ECO:0000256" key="1">
    <source>
        <dbReference type="ARBA" id="ARBA00022485"/>
    </source>
</evidence>
<dbReference type="InterPro" id="IPR002792">
    <property type="entry name" value="TRAM_dom"/>
</dbReference>
<keyword evidence="10" id="KW-1185">Reference proteome</keyword>
<dbReference type="GO" id="GO:0070475">
    <property type="term" value="P:rRNA base methylation"/>
    <property type="evidence" value="ECO:0007669"/>
    <property type="project" value="TreeGrafter"/>
</dbReference>
<keyword evidence="4 6" id="KW-0949">S-adenosyl-L-methionine</keyword>
<evidence type="ECO:0000256" key="2">
    <source>
        <dbReference type="ARBA" id="ARBA00022603"/>
    </source>
</evidence>
<dbReference type="CDD" id="cd02440">
    <property type="entry name" value="AdoMet_MTases"/>
    <property type="match status" value="1"/>
</dbReference>
<dbReference type="Pfam" id="PF05958">
    <property type="entry name" value="tRNA_U5-meth_tr"/>
    <property type="match status" value="1"/>
</dbReference>
<dbReference type="OrthoDB" id="9804590at2"/>
<keyword evidence="1" id="KW-0004">4Fe-4S</keyword>
<accession>A4BBK4</accession>
<dbReference type="GO" id="GO:0051539">
    <property type="term" value="F:4 iron, 4 sulfur cluster binding"/>
    <property type="evidence" value="ECO:0007669"/>
    <property type="project" value="UniProtKB-KW"/>
</dbReference>
<dbReference type="PROSITE" id="PS50926">
    <property type="entry name" value="TRAM"/>
    <property type="match status" value="1"/>
</dbReference>
<feature type="binding site" evidence="6">
    <location>
        <position position="245"/>
    </location>
    <ligand>
        <name>S-adenosyl-L-methionine</name>
        <dbReference type="ChEBI" id="CHEBI:59789"/>
    </ligand>
</feature>
<feature type="binding site" evidence="6">
    <location>
        <position position="274"/>
    </location>
    <ligand>
        <name>S-adenosyl-L-methionine</name>
        <dbReference type="ChEBI" id="CHEBI:59789"/>
    </ligand>
</feature>
<keyword evidence="2 6" id="KW-0489">Methyltransferase</keyword>
<dbReference type="HOGENOM" id="CLU_014689_8_2_6"/>
<name>A4BBK4_9GAMM</name>
<feature type="active site" description="Nucleophile" evidence="6">
    <location>
        <position position="370"/>
    </location>
</feature>
<evidence type="ECO:0000256" key="4">
    <source>
        <dbReference type="ARBA" id="ARBA00022691"/>
    </source>
</evidence>
<dbReference type="PANTHER" id="PTHR11061">
    <property type="entry name" value="RNA M5U METHYLTRANSFERASE"/>
    <property type="match status" value="1"/>
</dbReference>
<dbReference type="PROSITE" id="PS01231">
    <property type="entry name" value="TRMA_2"/>
    <property type="match status" value="1"/>
</dbReference>
<dbReference type="Gene3D" id="3.40.50.150">
    <property type="entry name" value="Vaccinia Virus protein VP39"/>
    <property type="match status" value="1"/>
</dbReference>
<comment type="similarity">
    <text evidence="6">Belongs to the class I-like SAM-binding methyltransferase superfamily. RNA M5U methyltransferase family.</text>
</comment>
<dbReference type="GO" id="GO:0070041">
    <property type="term" value="F:rRNA (uridine-C5-)-methyltransferase activity"/>
    <property type="evidence" value="ECO:0007669"/>
    <property type="project" value="TreeGrafter"/>
</dbReference>
<evidence type="ECO:0000313" key="10">
    <source>
        <dbReference type="Proteomes" id="UP000005953"/>
    </source>
</evidence>
<gene>
    <name evidence="9" type="ORF">MED297_00920</name>
</gene>
<feature type="binding site" evidence="6">
    <location>
        <position position="295"/>
    </location>
    <ligand>
        <name>S-adenosyl-L-methionine</name>
        <dbReference type="ChEBI" id="CHEBI:59789"/>
    </ligand>
</feature>
<dbReference type="Gene3D" id="2.40.50.1070">
    <property type="match status" value="1"/>
</dbReference>
<dbReference type="STRING" id="314283.MED297_00920"/>
<comment type="caution">
    <text evidence="9">The sequence shown here is derived from an EMBL/GenBank/DDBJ whole genome shotgun (WGS) entry which is preliminary data.</text>
</comment>
<feature type="active site" evidence="7">
    <location>
        <position position="370"/>
    </location>
</feature>